<accession>U7QBQ5</accession>
<dbReference type="Proteomes" id="UP000017127">
    <property type="component" value="Unassembled WGS sequence"/>
</dbReference>
<evidence type="ECO:0000313" key="1">
    <source>
        <dbReference type="EMBL" id="ERT05258.1"/>
    </source>
</evidence>
<gene>
    <name evidence="1" type="ORF">M595_4805</name>
</gene>
<sequence>MISFSGFVRSVNDIDLAIPINCYTVQFEQITFPISPSLKFEFNECLRFYSRRIRKMSLI</sequence>
<evidence type="ECO:0000313" key="2">
    <source>
        <dbReference type="Proteomes" id="UP000017127"/>
    </source>
</evidence>
<comment type="caution">
    <text evidence="1">The sequence shown here is derived from an EMBL/GenBank/DDBJ whole genome shotgun (WGS) entry which is preliminary data.</text>
</comment>
<proteinExistence type="predicted"/>
<protein>
    <submittedName>
        <fullName evidence="1">Uncharacterized protein</fullName>
    </submittedName>
</protein>
<reference evidence="1 2" key="1">
    <citation type="journal article" date="2013" name="Front. Microbiol.">
        <title>Comparative genomic analyses of the cyanobacterium, Lyngbya aestuarii BL J, a powerful hydrogen producer.</title>
        <authorList>
            <person name="Kothari A."/>
            <person name="Vaughn M."/>
            <person name="Garcia-Pichel F."/>
        </authorList>
    </citation>
    <scope>NUCLEOTIDE SEQUENCE [LARGE SCALE GENOMIC DNA]</scope>
    <source>
        <strain evidence="1 2">BL J</strain>
    </source>
</reference>
<name>U7QBQ5_9CYAN</name>
<dbReference type="AlphaFoldDB" id="U7QBQ5"/>
<dbReference type="EMBL" id="AUZM01000063">
    <property type="protein sequence ID" value="ERT05258.1"/>
    <property type="molecule type" value="Genomic_DNA"/>
</dbReference>
<organism evidence="1 2">
    <name type="scientific">Lyngbya aestuarii BL J</name>
    <dbReference type="NCBI Taxonomy" id="1348334"/>
    <lineage>
        <taxon>Bacteria</taxon>
        <taxon>Bacillati</taxon>
        <taxon>Cyanobacteriota</taxon>
        <taxon>Cyanophyceae</taxon>
        <taxon>Oscillatoriophycideae</taxon>
        <taxon>Oscillatoriales</taxon>
        <taxon>Microcoleaceae</taxon>
        <taxon>Lyngbya</taxon>
    </lineage>
</organism>
<keyword evidence="2" id="KW-1185">Reference proteome</keyword>